<dbReference type="Gene3D" id="3.40.50.300">
    <property type="entry name" value="P-loop containing nucleotide triphosphate hydrolases"/>
    <property type="match status" value="2"/>
</dbReference>
<keyword evidence="6" id="KW-0677">Repeat</keyword>
<feature type="domain" description="ABC transporter" evidence="12">
    <location>
        <begin position="253"/>
        <end position="497"/>
    </location>
</feature>
<evidence type="ECO:0000256" key="11">
    <source>
        <dbReference type="RuleBase" id="RU367029"/>
    </source>
</evidence>
<evidence type="ECO:0000256" key="9">
    <source>
        <dbReference type="ARBA" id="ARBA00022967"/>
    </source>
</evidence>
<keyword evidence="9 11" id="KW-1278">Translocase</keyword>
<gene>
    <name evidence="13" type="primary">mglA_13</name>
    <name evidence="13" type="ORF">DSM106044_04485</name>
</gene>
<evidence type="ECO:0000256" key="7">
    <source>
        <dbReference type="ARBA" id="ARBA00022741"/>
    </source>
</evidence>
<keyword evidence="8 11" id="KW-0067">ATP-binding</keyword>
<dbReference type="CDD" id="cd03215">
    <property type="entry name" value="ABC_Carb_Monos_II"/>
    <property type="match status" value="1"/>
</dbReference>
<keyword evidence="4 11" id="KW-1003">Cell membrane</keyword>
<keyword evidence="3 11" id="KW-0813">Transport</keyword>
<evidence type="ECO:0000256" key="4">
    <source>
        <dbReference type="ARBA" id="ARBA00022475"/>
    </source>
</evidence>
<evidence type="ECO:0000256" key="2">
    <source>
        <dbReference type="ARBA" id="ARBA00004533"/>
    </source>
</evidence>
<dbReference type="FunFam" id="3.40.50.300:FF:000126">
    <property type="entry name" value="Galactose/methyl galactoside import ATP-binding protein MglA"/>
    <property type="match status" value="1"/>
</dbReference>
<keyword evidence="5 11" id="KW-0762">Sugar transport</keyword>
<dbReference type="Proteomes" id="UP000306509">
    <property type="component" value="Unassembled WGS sequence"/>
</dbReference>
<comment type="similarity">
    <text evidence="11">Belongs to the ABC transporter superfamily.</text>
</comment>
<evidence type="ECO:0000256" key="10">
    <source>
        <dbReference type="ARBA" id="ARBA00023136"/>
    </source>
</evidence>
<dbReference type="SUPFAM" id="SSF52540">
    <property type="entry name" value="P-loop containing nucleoside triphosphate hydrolases"/>
    <property type="match status" value="2"/>
</dbReference>
<name>A0A4U8Q1Y8_9FIRM</name>
<dbReference type="Pfam" id="PF00005">
    <property type="entry name" value="ABC_tran"/>
    <property type="match status" value="2"/>
</dbReference>
<evidence type="ECO:0000256" key="5">
    <source>
        <dbReference type="ARBA" id="ARBA00022597"/>
    </source>
</evidence>
<keyword evidence="7 11" id="KW-0547">Nucleotide-binding</keyword>
<dbReference type="GO" id="GO:0015749">
    <property type="term" value="P:monosaccharide transmembrane transport"/>
    <property type="evidence" value="ECO:0007669"/>
    <property type="project" value="UniProtKB-ARBA"/>
</dbReference>
<keyword evidence="14" id="KW-1185">Reference proteome</keyword>
<dbReference type="PROSITE" id="PS50893">
    <property type="entry name" value="ABC_TRANSPORTER_2"/>
    <property type="match status" value="2"/>
</dbReference>
<comment type="subcellular location">
    <subcellularLocation>
        <location evidence="2">Cell inner membrane</location>
    </subcellularLocation>
    <subcellularLocation>
        <location evidence="1 11">Cell membrane</location>
        <topology evidence="1 11">Peripheral membrane protein</topology>
    </subcellularLocation>
</comment>
<comment type="caution">
    <text evidence="13">The sequence shown here is derived from an EMBL/GenBank/DDBJ whole genome shotgun (WGS) entry which is preliminary data.</text>
</comment>
<dbReference type="PANTHER" id="PTHR43790">
    <property type="entry name" value="CARBOHYDRATE TRANSPORT ATP-BINDING PROTEIN MG119-RELATED"/>
    <property type="match status" value="1"/>
</dbReference>
<dbReference type="CDD" id="cd03216">
    <property type="entry name" value="ABC_Carb_Monos_I"/>
    <property type="match status" value="1"/>
</dbReference>
<dbReference type="InterPro" id="IPR017871">
    <property type="entry name" value="ABC_transporter-like_CS"/>
</dbReference>
<evidence type="ECO:0000259" key="12">
    <source>
        <dbReference type="PROSITE" id="PS50893"/>
    </source>
</evidence>
<keyword evidence="10 11" id="KW-0472">Membrane</keyword>
<protein>
    <recommendedName>
        <fullName evidence="11">Ribose/galactose/methyl galactoside import ATP-binding protein</fullName>
        <ecNumber evidence="11">7.5.2.11</ecNumber>
    </recommendedName>
</protein>
<dbReference type="AlphaFoldDB" id="A0A4U8Q1Y8"/>
<dbReference type="PANTHER" id="PTHR43790:SF7">
    <property type="entry name" value="GALACTOSE_METHYL GALACTOSIDE IMPORT ATP-BINDING PROTEIN MGLA"/>
    <property type="match status" value="1"/>
</dbReference>
<accession>A0A4U8Q1Y8</accession>
<dbReference type="STRING" id="180332.GCA_000797495_00460"/>
<keyword evidence="13" id="KW-0378">Hydrolase</keyword>
<dbReference type="EC" id="7.5.2.11" evidence="11"/>
<dbReference type="GO" id="GO:0016887">
    <property type="term" value="F:ATP hydrolysis activity"/>
    <property type="evidence" value="ECO:0007669"/>
    <property type="project" value="InterPro"/>
</dbReference>
<comment type="function">
    <text evidence="11">Part of an ABC transporter complex involved in carbohydrate import. Could be involved in ribose, galactose and/or methyl galactoside import. Responsible for energy coupling to the transport system.</text>
</comment>
<comment type="catalytic activity">
    <reaction evidence="11">
        <text>D-galactose(out) + ATP + H2O = D-galactose(in) + ADP + phosphate + H(+)</text>
        <dbReference type="Rhea" id="RHEA:60156"/>
        <dbReference type="ChEBI" id="CHEBI:4139"/>
        <dbReference type="ChEBI" id="CHEBI:15377"/>
        <dbReference type="ChEBI" id="CHEBI:15378"/>
        <dbReference type="ChEBI" id="CHEBI:30616"/>
        <dbReference type="ChEBI" id="CHEBI:43474"/>
        <dbReference type="ChEBI" id="CHEBI:456216"/>
        <dbReference type="EC" id="7.5.2.11"/>
    </reaction>
</comment>
<evidence type="ECO:0000256" key="3">
    <source>
        <dbReference type="ARBA" id="ARBA00022448"/>
    </source>
</evidence>
<dbReference type="SMART" id="SM00382">
    <property type="entry name" value="AAA"/>
    <property type="match status" value="2"/>
</dbReference>
<sequence length="501" mass="55533">MANEIILEMKNITKEFPGVKALDNVKLTLKKGEVHALMGENGAGKSTLMKILCGAYTNDKGNISVKGKEVSFHSTKDAIDHGITMIYQELNLVPEMTIAENIFLGRESSRAKCLINKSEMNRKAKELLDELGMSVSPKMILGELTVAGQQMIEIAKAVSYHSDVMIMDEPTSAISEKEVEQLFRIIRSLTEKGVAIVYISHKMDEIFQIADTITILRDGQWVLSKPASELDDGLLIQGMVGRELGDYYPKKAAKIGETVFKVEGLDDGRLIRDISFDVKAGEVLGFAGLMGAGRTETAEMVFGLRKKKQGTLYLEGKKIKVVNPNQAVKEGIAYVPEDRKLRGLNLIGSVKDNIVISDLKRLNKKLFLNTRKLNKVADEQIKLLSIKTPDREALALNLSGGNQQKIVFVKWLLTNPKVLILDEPTRGIDIGAKTEIYELINQLAAKGIAVIMISSEMPEVLGISDRILVFSEGRITGELKREEFSQELVMQYATPHKEGQE</sequence>
<feature type="domain" description="ABC transporter" evidence="12">
    <location>
        <begin position="7"/>
        <end position="243"/>
    </location>
</feature>
<dbReference type="InterPro" id="IPR027417">
    <property type="entry name" value="P-loop_NTPase"/>
</dbReference>
<evidence type="ECO:0000313" key="13">
    <source>
        <dbReference type="EMBL" id="TLC98734.1"/>
    </source>
</evidence>
<dbReference type="RefSeq" id="WP_047834362.1">
    <property type="nucleotide sequence ID" value="NZ_CABMJZ010000034.1"/>
</dbReference>
<dbReference type="PROSITE" id="PS00211">
    <property type="entry name" value="ABC_TRANSPORTER_1"/>
    <property type="match status" value="1"/>
</dbReference>
<dbReference type="GO" id="GO:0005524">
    <property type="term" value="F:ATP binding"/>
    <property type="evidence" value="ECO:0007669"/>
    <property type="project" value="UniProtKB-UniRule"/>
</dbReference>
<evidence type="ECO:0000256" key="6">
    <source>
        <dbReference type="ARBA" id="ARBA00022737"/>
    </source>
</evidence>
<dbReference type="GO" id="GO:0005886">
    <property type="term" value="C:plasma membrane"/>
    <property type="evidence" value="ECO:0007669"/>
    <property type="project" value="UniProtKB-SubCell"/>
</dbReference>
<dbReference type="InterPro" id="IPR003439">
    <property type="entry name" value="ABC_transporter-like_ATP-bd"/>
</dbReference>
<proteinExistence type="inferred from homology"/>
<reference evidence="13 14" key="1">
    <citation type="journal article" date="2019" name="Anaerobe">
        <title>Detection of Robinsoniella peoriensis in multiple bone samples of a trauma patient.</title>
        <authorList>
            <person name="Schrottner P."/>
            <person name="Hartwich K."/>
            <person name="Bunk B."/>
            <person name="Schober I."/>
            <person name="Helbig S."/>
            <person name="Rudolph W.W."/>
            <person name="Gunzer F."/>
        </authorList>
    </citation>
    <scope>NUCLEOTIDE SEQUENCE [LARGE SCALE GENOMIC DNA]</scope>
    <source>
        <strain evidence="13 14">DSM 106044</strain>
    </source>
</reference>
<evidence type="ECO:0000256" key="8">
    <source>
        <dbReference type="ARBA" id="ARBA00022840"/>
    </source>
</evidence>
<organism evidence="13 14">
    <name type="scientific">Robinsoniella peoriensis</name>
    <dbReference type="NCBI Taxonomy" id="180332"/>
    <lineage>
        <taxon>Bacteria</taxon>
        <taxon>Bacillati</taxon>
        <taxon>Bacillota</taxon>
        <taxon>Clostridia</taxon>
        <taxon>Lachnospirales</taxon>
        <taxon>Lachnospiraceae</taxon>
        <taxon>Robinsoniella</taxon>
    </lineage>
</organism>
<evidence type="ECO:0000313" key="14">
    <source>
        <dbReference type="Proteomes" id="UP000306509"/>
    </source>
</evidence>
<dbReference type="InterPro" id="IPR003593">
    <property type="entry name" value="AAA+_ATPase"/>
</dbReference>
<evidence type="ECO:0000256" key="1">
    <source>
        <dbReference type="ARBA" id="ARBA00004202"/>
    </source>
</evidence>
<dbReference type="GO" id="GO:0043211">
    <property type="term" value="F:ABC-type carbohydrate transporter activity"/>
    <property type="evidence" value="ECO:0007669"/>
    <property type="project" value="UniProtKB-UniRule"/>
</dbReference>
<dbReference type="FunFam" id="3.40.50.300:FF:000127">
    <property type="entry name" value="Ribose import ATP-binding protein RbsA"/>
    <property type="match status" value="1"/>
</dbReference>
<dbReference type="InterPro" id="IPR050107">
    <property type="entry name" value="ABC_carbohydrate_import_ATPase"/>
</dbReference>
<dbReference type="OrthoDB" id="9771863at2"/>
<dbReference type="EMBL" id="QGQD01000086">
    <property type="protein sequence ID" value="TLC98734.1"/>
    <property type="molecule type" value="Genomic_DNA"/>
</dbReference>